<organism evidence="2 3">
    <name type="scientific">Piloderma croceum (strain F 1598)</name>
    <dbReference type="NCBI Taxonomy" id="765440"/>
    <lineage>
        <taxon>Eukaryota</taxon>
        <taxon>Fungi</taxon>
        <taxon>Dikarya</taxon>
        <taxon>Basidiomycota</taxon>
        <taxon>Agaricomycotina</taxon>
        <taxon>Agaricomycetes</taxon>
        <taxon>Agaricomycetidae</taxon>
        <taxon>Atheliales</taxon>
        <taxon>Atheliaceae</taxon>
        <taxon>Piloderma</taxon>
    </lineage>
</organism>
<protein>
    <submittedName>
        <fullName evidence="2">Uncharacterized protein</fullName>
    </submittedName>
</protein>
<dbReference type="HOGENOM" id="CLU_874678_0_0_1"/>
<dbReference type="AlphaFoldDB" id="A0A0C3FT59"/>
<reference evidence="2 3" key="1">
    <citation type="submission" date="2014-04" db="EMBL/GenBank/DDBJ databases">
        <authorList>
            <consortium name="DOE Joint Genome Institute"/>
            <person name="Kuo A."/>
            <person name="Tarkka M."/>
            <person name="Buscot F."/>
            <person name="Kohler A."/>
            <person name="Nagy L.G."/>
            <person name="Floudas D."/>
            <person name="Copeland A."/>
            <person name="Barry K.W."/>
            <person name="Cichocki N."/>
            <person name="Veneault-Fourrey C."/>
            <person name="LaButti K."/>
            <person name="Lindquist E.A."/>
            <person name="Lipzen A."/>
            <person name="Lundell T."/>
            <person name="Morin E."/>
            <person name="Murat C."/>
            <person name="Sun H."/>
            <person name="Tunlid A."/>
            <person name="Henrissat B."/>
            <person name="Grigoriev I.V."/>
            <person name="Hibbett D.S."/>
            <person name="Martin F."/>
            <person name="Nordberg H.P."/>
            <person name="Cantor M.N."/>
            <person name="Hua S.X."/>
        </authorList>
    </citation>
    <scope>NUCLEOTIDE SEQUENCE [LARGE SCALE GENOMIC DNA]</scope>
    <source>
        <strain evidence="2 3">F 1598</strain>
    </source>
</reference>
<evidence type="ECO:0000313" key="3">
    <source>
        <dbReference type="Proteomes" id="UP000054166"/>
    </source>
</evidence>
<dbReference type="EMBL" id="KN832979">
    <property type="protein sequence ID" value="KIM87405.1"/>
    <property type="molecule type" value="Genomic_DNA"/>
</dbReference>
<gene>
    <name evidence="2" type="ORF">PILCRDRAFT_275520</name>
</gene>
<keyword evidence="3" id="KW-1185">Reference proteome</keyword>
<dbReference type="InParanoid" id="A0A0C3FT59"/>
<accession>A0A0C3FT59</accession>
<evidence type="ECO:0000313" key="2">
    <source>
        <dbReference type="EMBL" id="KIM87405.1"/>
    </source>
</evidence>
<dbReference type="Proteomes" id="UP000054166">
    <property type="component" value="Unassembled WGS sequence"/>
</dbReference>
<reference evidence="3" key="2">
    <citation type="submission" date="2015-01" db="EMBL/GenBank/DDBJ databases">
        <title>Evolutionary Origins and Diversification of the Mycorrhizal Mutualists.</title>
        <authorList>
            <consortium name="DOE Joint Genome Institute"/>
            <consortium name="Mycorrhizal Genomics Consortium"/>
            <person name="Kohler A."/>
            <person name="Kuo A."/>
            <person name="Nagy L.G."/>
            <person name="Floudas D."/>
            <person name="Copeland A."/>
            <person name="Barry K.W."/>
            <person name="Cichocki N."/>
            <person name="Veneault-Fourrey C."/>
            <person name="LaButti K."/>
            <person name="Lindquist E.A."/>
            <person name="Lipzen A."/>
            <person name="Lundell T."/>
            <person name="Morin E."/>
            <person name="Murat C."/>
            <person name="Riley R."/>
            <person name="Ohm R."/>
            <person name="Sun H."/>
            <person name="Tunlid A."/>
            <person name="Henrissat B."/>
            <person name="Grigoriev I.V."/>
            <person name="Hibbett D.S."/>
            <person name="Martin F."/>
        </authorList>
    </citation>
    <scope>NUCLEOTIDE SEQUENCE [LARGE SCALE GENOMIC DNA]</scope>
    <source>
        <strain evidence="3">F 1598</strain>
    </source>
</reference>
<name>A0A0C3FT59_PILCF</name>
<feature type="region of interest" description="Disordered" evidence="1">
    <location>
        <begin position="1"/>
        <end position="25"/>
    </location>
</feature>
<dbReference type="OrthoDB" id="10432489at2759"/>
<proteinExistence type="predicted"/>
<evidence type="ECO:0000256" key="1">
    <source>
        <dbReference type="SAM" id="MobiDB-lite"/>
    </source>
</evidence>
<sequence length="318" mass="34782">MPTSTHRYLAASDPSSPSTPKRDELNLKPMNAELSAALEKMIKLAHKLANHPSILNAIAIILRYSWSNDKANMPIPLDAVATEAELKIGHQIVNGQWPAIYADETNPDKYGWHSRTANLRHKIFINLQNVQDLATALAPSRPNPFQVAGHTLLGAIIIIHEACTHAFRTKHFISPTEAQSPPAYRSINDRTPLEDQILWKDGVTGGGESGSWAEDSGVGGILGCVVNKAKPHVIKKVVCERALAGRQRTVSLADKHVIDIVENPASTEWLPIGKDYESDGSVPRGKGFAMRLRTQGEAVSWRKDRFNADEVPPLPGLG</sequence>